<evidence type="ECO:0000256" key="7">
    <source>
        <dbReference type="PROSITE-ProRule" id="PRU00042"/>
    </source>
</evidence>
<feature type="domain" description="C2H2-type" evidence="9">
    <location>
        <begin position="315"/>
        <end position="337"/>
    </location>
</feature>
<feature type="region of interest" description="Disordered" evidence="8">
    <location>
        <begin position="38"/>
        <end position="111"/>
    </location>
</feature>
<feature type="domain" description="C2H2-type" evidence="9">
    <location>
        <begin position="1971"/>
        <end position="1994"/>
    </location>
</feature>
<feature type="domain" description="C2H2-type" evidence="9">
    <location>
        <begin position="1803"/>
        <end position="1830"/>
    </location>
</feature>
<comment type="subcellular location">
    <subcellularLocation>
        <location evidence="1">Nucleus</location>
    </subcellularLocation>
</comment>
<feature type="domain" description="C2H2-type" evidence="9">
    <location>
        <begin position="559"/>
        <end position="589"/>
    </location>
</feature>
<evidence type="ECO:0000256" key="6">
    <source>
        <dbReference type="ARBA" id="ARBA00023242"/>
    </source>
</evidence>
<dbReference type="InterPro" id="IPR013087">
    <property type="entry name" value="Znf_C2H2_type"/>
</dbReference>
<feature type="domain" description="C2H2-type" evidence="9">
    <location>
        <begin position="1670"/>
        <end position="1692"/>
    </location>
</feature>
<dbReference type="Gene3D" id="3.30.160.60">
    <property type="entry name" value="Classic Zinc Finger"/>
    <property type="match status" value="16"/>
</dbReference>
<reference evidence="10 11" key="1">
    <citation type="submission" date="2024-08" db="EMBL/GenBank/DDBJ databases">
        <authorList>
            <person name="Cucini C."/>
            <person name="Frati F."/>
        </authorList>
    </citation>
    <scope>NUCLEOTIDE SEQUENCE [LARGE SCALE GENOMIC DNA]</scope>
</reference>
<feature type="domain" description="C2H2-type" evidence="9">
    <location>
        <begin position="826"/>
        <end position="853"/>
    </location>
</feature>
<sequence length="2058" mass="238046">MASKHVPEENRIAFKWNDIHIFLPKIVISQDIRRKADQYIPTPKDNMSSHTERDWDPDWDDEEDNGSISSENFSAAVSQQNTSTGLRIKQEQESDISVRSPAESLTQISEPEGVTQDELLDKSHQKCTADSTEVSSSMGCKVNESEFFKRKFYNKNELFRKWKGDETTENTVTGQQCVECGIKYGETDRVVCPHKNKLFEGSASVDAETKMDELKCLDCGKIFTKRIHLTLHTKIHAKMGRQKVQPAVEKLKCSFCQLLFNSNHELVIHFREAHYKNYFDSQNNVDSSHETTSTKDLSTWSHCATQVLKEGVDPVTCDKCGQSFSNEDYLKQHKVVHERAPLSCLFCGETFTSNSSLMTHMLIHDEADNATRFGCTRCGRRFGRQNQLNFHVKFCKVKFRDASSTFSTAAKQVNSNSVEIVSMNKRVDQAHENEEQDEKVKQEKEVHRCMDCGREFNRVNYLNSHKKIHFKICNKCTTHIHEKEYEDHVKSCTSADDPIAEIRNPSVQSVSVKKNLPCDICGKLFTCGVELSQHCLSHSFSFETYMDVDSTDFQFMLPLVCEYAKCRRRFSDNADLSNHVMQNHVSHDHLCCEVCGKDFSLESSLLSHRSSAHNLDPARKNQLSIVNVSSLTTDLKVDTSTSQPTFYYMQNGCPPSPNPYVLITQPLKEHADRVFQEMQLSCTFERPEEDAIPKPVVLDRNSTTKSRGVKRREDIPFQNFYICKICGRRFNKNKRNQYINHLWYHNNEGKFGCHLCDRKFCNENLLNEHVQKHSDPNFVSRTRRRLREDVPVQDIYVCEICDKRFPKHKRSQYIHHLFVHKQETQFGCNLCERKFISQNLLNEHLERHSDPTYQMRAPRQSFPIQDIYICEICDQRFPRQKRHKYIHHVWVHKREEQFGCHLCERKFWSANLLDEHVKKHSDPNFVGRVGRRFRADIPIQDLYICEICDRRFTKQRRQQYLQHLSMHRRENQFGCHLCGRKFMSQNLLDDHVKKHSDPNFNSRTYRKDIPVQEVYTCDICERRFPRQKRKQYIHHLWIHQREAKFGCHFCQRKFYSQNTLNMHLSRHKDGTFHARAGPGRAGRKDIPFQDVYSCPKCNNKYTNRHSYLIHLYYHNKQSNQFKCQYCYRIFANRHLLSEHVVKHADPNFSNRPGRGGRQDIPVQDVYYCEECGDGRPYSERQKYILHVRAHELGRKFQCPHCPRHFSNEGNLRYHVEIHKNLKKHQCNDCLKMFKTKDARKSHQEKFCKKVPCKYKCNSCCDRFHSKLILLRHVEKEHPQQKEQETSSDVEYPCQNCSQTFNTTFGLTRHIQVYHPSTAVTFANEVYNSENVGTNGGEMVYGGETAGNAEVFGDDETSTHSDWNPSDHNEDDEFNVTDMLATNFCETELTVEEPGKQPNEQKTRSKFSRGTCQCGVIKKYKSQIFCHNRQCPCVQAGRKCGSKCHCKSSCLNTNDREHEQQQKFKESKEKMLLEQQSEQRDASGSYTEGVMIVPPPVVHIQQTEFSNEINAATSLSYGTLVPSEFISLNGEADASIQQLSLSGYVEGEEDCDPLCDPLQSTIQISTETKTFNSGRTSSINPPTAPASEPGTSKSSMSISTLNSQPNQFLNCQFCGTNKKHFKHVPTYISHMLGHAKEKGGFKCPICKKNSIFNDALSLVRHVVSHNKEISLQCKQCSSKFKSYNDMDKHLRVHHYKPMECGVCSIKFPNSHEMMSHWSQKHPTCQCGVCNLKFFSYEDLTQHMKDIHLPVDCVNCNMRFENVDELITHFTANHNQPQPRPTVSSSSTDSQADRMSFCDALMSFMNCGYCNKKFTNSDDLNEHLSTHLPQQSGNSSNLQCSNEDGEYYPISSNLTCNECGATFNNIDDLTEHLTNHLQQSIYGKYMQPTQEPVSSQSRAQSESNLMEIEIDDNNIEAVEAISCPKCPKTFNNKIHYAQHIKSHNVEICPSCYSIFDSHHDLKEHFQTSLCTVYECDICTRTFSARRNLYQHKTRVHKISGTVVVSEETQGNSGRMSEFQMKTPIIVASTSLAPQQGLNANPQQHFQNSHQQQEIEEIVLE</sequence>
<feature type="compositionally biased region" description="Polar residues" evidence="8">
    <location>
        <begin position="66"/>
        <end position="85"/>
    </location>
</feature>
<feature type="domain" description="C2H2-type" evidence="9">
    <location>
        <begin position="973"/>
        <end position="1000"/>
    </location>
</feature>
<dbReference type="PROSITE" id="PS00028">
    <property type="entry name" value="ZINC_FINGER_C2H2_1"/>
    <property type="match status" value="25"/>
</dbReference>
<dbReference type="PROSITE" id="PS50157">
    <property type="entry name" value="ZINC_FINGER_C2H2_2"/>
    <property type="match status" value="24"/>
</dbReference>
<dbReference type="EMBL" id="CAXLJM020000027">
    <property type="protein sequence ID" value="CAL8095093.1"/>
    <property type="molecule type" value="Genomic_DNA"/>
</dbReference>
<keyword evidence="3" id="KW-0677">Repeat</keyword>
<gene>
    <name evidence="10" type="ORF">ODALV1_LOCUS8969</name>
</gene>
<evidence type="ECO:0000256" key="8">
    <source>
        <dbReference type="SAM" id="MobiDB-lite"/>
    </source>
</evidence>
<keyword evidence="4 7" id="KW-0863">Zinc-finger</keyword>
<feature type="compositionally biased region" description="Polar residues" evidence="8">
    <location>
        <begin position="1588"/>
        <end position="1600"/>
    </location>
</feature>
<accession>A0ABP1Q9T3</accession>
<evidence type="ECO:0000256" key="1">
    <source>
        <dbReference type="ARBA" id="ARBA00004123"/>
    </source>
</evidence>
<feature type="domain" description="C2H2-type" evidence="9">
    <location>
        <begin position="898"/>
        <end position="925"/>
    </location>
</feature>
<evidence type="ECO:0000256" key="2">
    <source>
        <dbReference type="ARBA" id="ARBA00022723"/>
    </source>
</evidence>
<feature type="domain" description="C2H2-type" evidence="9">
    <location>
        <begin position="1291"/>
        <end position="1314"/>
    </location>
</feature>
<keyword evidence="11" id="KW-1185">Reference proteome</keyword>
<proteinExistence type="predicted"/>
<keyword evidence="6" id="KW-0539">Nucleus</keyword>
<feature type="domain" description="C2H2-type" evidence="9">
    <location>
        <begin position="447"/>
        <end position="469"/>
    </location>
</feature>
<dbReference type="PANTHER" id="PTHR24376:SF235">
    <property type="entry name" value="C2H2-TYPE DOMAIN-CONTAINING PROTEIN"/>
    <property type="match status" value="1"/>
</dbReference>
<comment type="caution">
    <text evidence="10">The sequence shown here is derived from an EMBL/GenBank/DDBJ whole genome shotgun (WGS) entry which is preliminary data.</text>
</comment>
<dbReference type="SUPFAM" id="SSF57667">
    <property type="entry name" value="beta-beta-alpha zinc fingers"/>
    <property type="match status" value="10"/>
</dbReference>
<feature type="domain" description="C2H2-type" evidence="9">
    <location>
        <begin position="1196"/>
        <end position="1223"/>
    </location>
</feature>
<feature type="domain" description="C2H2-type" evidence="9">
    <location>
        <begin position="1121"/>
        <end position="1148"/>
    </location>
</feature>
<dbReference type="InterPro" id="IPR036236">
    <property type="entry name" value="Znf_C2H2_sf"/>
</dbReference>
<evidence type="ECO:0000313" key="11">
    <source>
        <dbReference type="Proteomes" id="UP001642540"/>
    </source>
</evidence>
<feature type="domain" description="C2H2-type" evidence="9">
    <location>
        <begin position="516"/>
        <end position="539"/>
    </location>
</feature>
<feature type="domain" description="C2H2-type" evidence="9">
    <location>
        <begin position="1852"/>
        <end position="1879"/>
    </location>
</feature>
<dbReference type="SMART" id="SM00355">
    <property type="entry name" value="ZnF_C2H2"/>
    <property type="match status" value="36"/>
</dbReference>
<feature type="domain" description="C2H2-type" evidence="9">
    <location>
        <begin position="1092"/>
        <end position="1119"/>
    </location>
</feature>
<feature type="compositionally biased region" description="Polar residues" evidence="8">
    <location>
        <begin position="1568"/>
        <end position="1580"/>
    </location>
</feature>
<evidence type="ECO:0000256" key="5">
    <source>
        <dbReference type="ARBA" id="ARBA00022833"/>
    </source>
</evidence>
<dbReference type="Pfam" id="PF13912">
    <property type="entry name" value="zf-C2H2_6"/>
    <property type="match status" value="1"/>
</dbReference>
<dbReference type="PANTHER" id="PTHR24376">
    <property type="entry name" value="ZINC FINGER PROTEIN"/>
    <property type="match status" value="1"/>
</dbReference>
<feature type="region of interest" description="Disordered" evidence="8">
    <location>
        <begin position="1568"/>
        <end position="1600"/>
    </location>
</feature>
<feature type="domain" description="C2H2-type" evidence="9">
    <location>
        <begin position="1919"/>
        <end position="1944"/>
    </location>
</feature>
<evidence type="ECO:0000256" key="3">
    <source>
        <dbReference type="ARBA" id="ARBA00022737"/>
    </source>
</evidence>
<feature type="domain" description="C2H2-type" evidence="9">
    <location>
        <begin position="1045"/>
        <end position="1078"/>
    </location>
</feature>
<evidence type="ECO:0000256" key="4">
    <source>
        <dbReference type="ARBA" id="ARBA00022771"/>
    </source>
</evidence>
<dbReference type="Proteomes" id="UP001642540">
    <property type="component" value="Unassembled WGS sequence"/>
</dbReference>
<dbReference type="Pfam" id="PF00096">
    <property type="entry name" value="zf-C2H2"/>
    <property type="match status" value="6"/>
</dbReference>
<feature type="domain" description="C2H2-type" evidence="9">
    <location>
        <begin position="214"/>
        <end position="237"/>
    </location>
</feature>
<feature type="domain" description="C2H2-type" evidence="9">
    <location>
        <begin position="1254"/>
        <end position="1282"/>
    </location>
</feature>
<feature type="domain" description="C2H2-type" evidence="9">
    <location>
        <begin position="1749"/>
        <end position="1777"/>
    </location>
</feature>
<feature type="domain" description="C2H2-type" evidence="9">
    <location>
        <begin position="751"/>
        <end position="778"/>
    </location>
</feature>
<keyword evidence="2" id="KW-0479">Metal-binding</keyword>
<keyword evidence="5" id="KW-0862">Zinc</keyword>
<evidence type="ECO:0000259" key="9">
    <source>
        <dbReference type="PROSITE" id="PS50157"/>
    </source>
</evidence>
<protein>
    <recommendedName>
        <fullName evidence="9">C2H2-type domain-containing protein</fullName>
    </recommendedName>
</protein>
<organism evidence="10 11">
    <name type="scientific">Orchesella dallaii</name>
    <dbReference type="NCBI Taxonomy" id="48710"/>
    <lineage>
        <taxon>Eukaryota</taxon>
        <taxon>Metazoa</taxon>
        <taxon>Ecdysozoa</taxon>
        <taxon>Arthropoda</taxon>
        <taxon>Hexapoda</taxon>
        <taxon>Collembola</taxon>
        <taxon>Entomobryomorpha</taxon>
        <taxon>Entomobryoidea</taxon>
        <taxon>Orchesellidae</taxon>
        <taxon>Orchesellinae</taxon>
        <taxon>Orchesella</taxon>
    </lineage>
</organism>
<feature type="domain" description="C2H2-type" evidence="9">
    <location>
        <begin position="373"/>
        <end position="393"/>
    </location>
</feature>
<name>A0ABP1Q9T3_9HEXA</name>
<evidence type="ECO:0000313" key="10">
    <source>
        <dbReference type="EMBL" id="CAL8095093.1"/>
    </source>
</evidence>
<feature type="domain" description="C2H2-type" evidence="9">
    <location>
        <begin position="342"/>
        <end position="369"/>
    </location>
</feature>
<feature type="domain" description="C2H2-type" evidence="9">
    <location>
        <begin position="590"/>
        <end position="618"/>
    </location>
</feature>